<gene>
    <name evidence="2" type="ORF">AT15_06860</name>
</gene>
<dbReference type="Pfam" id="PF00027">
    <property type="entry name" value="cNMP_binding"/>
    <property type="match status" value="1"/>
</dbReference>
<dbReference type="Gene3D" id="1.25.40.10">
    <property type="entry name" value="Tetratricopeptide repeat domain"/>
    <property type="match status" value="1"/>
</dbReference>
<accession>A0A182C6Y8</accession>
<dbReference type="InterPro" id="IPR000595">
    <property type="entry name" value="cNMP-bd_dom"/>
</dbReference>
<dbReference type="PATRIC" id="fig|1453497.3.peg.1369"/>
<feature type="domain" description="Cyclic nucleotide-binding" evidence="1">
    <location>
        <begin position="243"/>
        <end position="335"/>
    </location>
</feature>
<keyword evidence="3" id="KW-1185">Reference proteome</keyword>
<dbReference type="OrthoDB" id="40954at2"/>
<dbReference type="Gene3D" id="2.60.120.10">
    <property type="entry name" value="Jelly Rolls"/>
    <property type="match status" value="2"/>
</dbReference>
<dbReference type="STRING" id="1453497.AT15_06860"/>
<dbReference type="InterPro" id="IPR018490">
    <property type="entry name" value="cNMP-bd_dom_sf"/>
</dbReference>
<name>A0A182C6Y8_9BACT</name>
<dbReference type="SUPFAM" id="SSF51206">
    <property type="entry name" value="cAMP-binding domain-like"/>
    <property type="match status" value="2"/>
</dbReference>
<proteinExistence type="predicted"/>
<dbReference type="EMBL" id="JFHK01000004">
    <property type="protein sequence ID" value="OAA31211.1"/>
    <property type="molecule type" value="Genomic_DNA"/>
</dbReference>
<evidence type="ECO:0000313" key="3">
    <source>
        <dbReference type="Proteomes" id="UP000077339"/>
    </source>
</evidence>
<dbReference type="PROSITE" id="PS50042">
    <property type="entry name" value="CNMP_BINDING_3"/>
    <property type="match status" value="1"/>
</dbReference>
<protein>
    <recommendedName>
        <fullName evidence="1">Cyclic nucleotide-binding domain-containing protein</fullName>
    </recommendedName>
</protein>
<dbReference type="Proteomes" id="UP000077339">
    <property type="component" value="Unassembled WGS sequence"/>
</dbReference>
<reference evidence="2 3" key="1">
    <citation type="submission" date="2014-02" db="EMBL/GenBank/DDBJ databases">
        <title>Kosmotoga genome sequencing.</title>
        <authorList>
            <person name="Pollo S.M."/>
            <person name="Charchuk R."/>
            <person name="Nesbo C.L."/>
        </authorList>
    </citation>
    <scope>NUCLEOTIDE SEQUENCE [LARGE SCALE GENOMIC DNA]</scope>
    <source>
        <strain evidence="2 3">S304</strain>
    </source>
</reference>
<evidence type="ECO:0000313" key="2">
    <source>
        <dbReference type="EMBL" id="OAA31211.1"/>
    </source>
</evidence>
<evidence type="ECO:0000259" key="1">
    <source>
        <dbReference type="PROSITE" id="PS50042"/>
    </source>
</evidence>
<dbReference type="InterPro" id="IPR011990">
    <property type="entry name" value="TPR-like_helical_dom_sf"/>
</dbReference>
<dbReference type="RefSeq" id="WP_068346164.1">
    <property type="nucleotide sequence ID" value="NZ_JFHK01000004.1"/>
</dbReference>
<comment type="caution">
    <text evidence="2">The sequence shown here is derived from an EMBL/GenBank/DDBJ whole genome shotgun (WGS) entry which is preliminary data.</text>
</comment>
<sequence length="362" mass="40826">MKEVKMNPNEKISHLGQEVSNAYIVQSGGAILKRNGTDRIFIAGDIIDPVSIVSKKSTGDIYAVGHTSLIAGSIEEILGFIKKNPKLLQRALLKAVEELPFFDEELSDRLQSIEEITAILISKRQYLLNKYPPLLFGEKPLYRKAVKYLQKKDFANAANNFKCYLKQYQNSLLSRPVKLFLALAELNLSNFNAAAELLTNLLDSSKDVVSDYVRKLFGAFELNETAFILTKGVPAYPENFSRKIIEEYADKIVTLEEDTPLVEEGKAFNSIYFVVEGELWAAKKRGNKFFKLSEISKFNTFGELHVLTDSKADSTLIGKSGTKLISIDRKSFFKISIFEFPEAGIELLKYLLSYEKELLGED</sequence>
<dbReference type="InterPro" id="IPR014710">
    <property type="entry name" value="RmlC-like_jellyroll"/>
</dbReference>
<organism evidence="2 3">
    <name type="scientific">Kosmotoga arenicorallina S304</name>
    <dbReference type="NCBI Taxonomy" id="1453497"/>
    <lineage>
        <taxon>Bacteria</taxon>
        <taxon>Thermotogati</taxon>
        <taxon>Thermotogota</taxon>
        <taxon>Thermotogae</taxon>
        <taxon>Kosmotogales</taxon>
        <taxon>Kosmotogaceae</taxon>
        <taxon>Kosmotoga</taxon>
    </lineage>
</organism>
<dbReference type="AlphaFoldDB" id="A0A182C6Y8"/>